<protein>
    <recommendedName>
        <fullName evidence="1">ATP-dependent DNA helicase</fullName>
        <ecNumber evidence="1">5.6.2.3</ecNumber>
    </recommendedName>
</protein>
<proteinExistence type="inferred from homology"/>
<dbReference type="Pfam" id="PF05970">
    <property type="entry name" value="PIF1"/>
    <property type="match status" value="1"/>
</dbReference>
<dbReference type="EMBL" id="JAPZBT010000003">
    <property type="protein sequence ID" value="KAJ5365225.1"/>
    <property type="molecule type" value="Genomic_DNA"/>
</dbReference>
<evidence type="ECO:0000259" key="2">
    <source>
        <dbReference type="Pfam" id="PF05970"/>
    </source>
</evidence>
<dbReference type="PANTHER" id="PTHR47642">
    <property type="entry name" value="ATP-DEPENDENT DNA HELICASE"/>
    <property type="match status" value="1"/>
</dbReference>
<reference evidence="3" key="2">
    <citation type="journal article" date="2023" name="IMA Fungus">
        <title>Comparative genomic study of the Penicillium genus elucidates a diverse pangenome and 15 lateral gene transfer events.</title>
        <authorList>
            <person name="Petersen C."/>
            <person name="Sorensen T."/>
            <person name="Nielsen M.R."/>
            <person name="Sondergaard T.E."/>
            <person name="Sorensen J.L."/>
            <person name="Fitzpatrick D.A."/>
            <person name="Frisvad J.C."/>
            <person name="Nielsen K.L."/>
        </authorList>
    </citation>
    <scope>NUCLEOTIDE SEQUENCE</scope>
    <source>
        <strain evidence="3">IBT 3081</strain>
    </source>
</reference>
<keyword evidence="1" id="KW-0547">Nucleotide-binding</keyword>
<accession>A0A9W9RRT9</accession>
<name>A0A9W9RRT9_9EURO</name>
<evidence type="ECO:0000313" key="3">
    <source>
        <dbReference type="EMBL" id="KAJ5365225.1"/>
    </source>
</evidence>
<dbReference type="InterPro" id="IPR010285">
    <property type="entry name" value="DNA_helicase_pif1-like_DEAD"/>
</dbReference>
<dbReference type="GO" id="GO:0005524">
    <property type="term" value="F:ATP binding"/>
    <property type="evidence" value="ECO:0007669"/>
    <property type="project" value="UniProtKB-KW"/>
</dbReference>
<dbReference type="GeneID" id="81465024"/>
<evidence type="ECO:0000313" key="4">
    <source>
        <dbReference type="Proteomes" id="UP001147752"/>
    </source>
</evidence>
<dbReference type="AlphaFoldDB" id="A0A9W9RRT9"/>
<gene>
    <name evidence="3" type="ORF">N7517_008111</name>
</gene>
<keyword evidence="1" id="KW-0347">Helicase</keyword>
<dbReference type="SUPFAM" id="SSF52540">
    <property type="entry name" value="P-loop containing nucleoside triphosphate hydrolases"/>
    <property type="match status" value="1"/>
</dbReference>
<dbReference type="GO" id="GO:0000723">
    <property type="term" value="P:telomere maintenance"/>
    <property type="evidence" value="ECO:0007669"/>
    <property type="project" value="InterPro"/>
</dbReference>
<dbReference type="OrthoDB" id="432234at2759"/>
<dbReference type="GO" id="GO:0043139">
    <property type="term" value="F:5'-3' DNA helicase activity"/>
    <property type="evidence" value="ECO:0007669"/>
    <property type="project" value="UniProtKB-EC"/>
</dbReference>
<evidence type="ECO:0000256" key="1">
    <source>
        <dbReference type="RuleBase" id="RU363044"/>
    </source>
</evidence>
<comment type="cofactor">
    <cofactor evidence="1">
        <name>Mg(2+)</name>
        <dbReference type="ChEBI" id="CHEBI:18420"/>
    </cofactor>
</comment>
<feature type="domain" description="DNA helicase Pif1-like DEAD-box helicase" evidence="2">
    <location>
        <begin position="4"/>
        <end position="99"/>
    </location>
</feature>
<sequence>MDLIRRKKEVILMAPTGAAADNIGGNTFHTSLGISITRSTGHSMAARVRKLWSRKTIVIIDEVSMMDLSMLSVINNHCKMARSLDRGSPDPFGALPIVILMEDEEGWLIWHQFRNVIILDEQMRQSGDPSFRGLLHRARTSTLTEEDLDLLNSCVITSLVDPQLHSATMLVKLNSLRHQVNRIRMEHFAKSCCQKIYAFPAQYTRTKSTGPTNLRLRVDDLPQQPDHGTRIPFPGMFLYTPNMPSVILTNVCTRLGQVNGATGTAIGVVVDPVGGLILPCV</sequence>
<comment type="caution">
    <text evidence="3">The sequence shown here is derived from an EMBL/GenBank/DDBJ whole genome shotgun (WGS) entry which is preliminary data.</text>
</comment>
<comment type="catalytic activity">
    <reaction evidence="1">
        <text>ATP + H2O = ADP + phosphate + H(+)</text>
        <dbReference type="Rhea" id="RHEA:13065"/>
        <dbReference type="ChEBI" id="CHEBI:15377"/>
        <dbReference type="ChEBI" id="CHEBI:15378"/>
        <dbReference type="ChEBI" id="CHEBI:30616"/>
        <dbReference type="ChEBI" id="CHEBI:43474"/>
        <dbReference type="ChEBI" id="CHEBI:456216"/>
        <dbReference type="EC" id="5.6.2.3"/>
    </reaction>
</comment>
<organism evidence="3 4">
    <name type="scientific">Penicillium concentricum</name>
    <dbReference type="NCBI Taxonomy" id="293559"/>
    <lineage>
        <taxon>Eukaryota</taxon>
        <taxon>Fungi</taxon>
        <taxon>Dikarya</taxon>
        <taxon>Ascomycota</taxon>
        <taxon>Pezizomycotina</taxon>
        <taxon>Eurotiomycetes</taxon>
        <taxon>Eurotiomycetidae</taxon>
        <taxon>Eurotiales</taxon>
        <taxon>Aspergillaceae</taxon>
        <taxon>Penicillium</taxon>
    </lineage>
</organism>
<keyword evidence="1" id="KW-0227">DNA damage</keyword>
<dbReference type="GO" id="GO:0006281">
    <property type="term" value="P:DNA repair"/>
    <property type="evidence" value="ECO:0007669"/>
    <property type="project" value="UniProtKB-KW"/>
</dbReference>
<comment type="similarity">
    <text evidence="1">Belongs to the helicase family.</text>
</comment>
<dbReference type="RefSeq" id="XP_056576692.1">
    <property type="nucleotide sequence ID" value="XM_056725841.1"/>
</dbReference>
<keyword evidence="1" id="KW-0378">Hydrolase</keyword>
<dbReference type="Proteomes" id="UP001147752">
    <property type="component" value="Unassembled WGS sequence"/>
</dbReference>
<keyword evidence="4" id="KW-1185">Reference proteome</keyword>
<dbReference type="InterPro" id="IPR027417">
    <property type="entry name" value="P-loop_NTPase"/>
</dbReference>
<dbReference type="GO" id="GO:0016787">
    <property type="term" value="F:hydrolase activity"/>
    <property type="evidence" value="ECO:0007669"/>
    <property type="project" value="UniProtKB-KW"/>
</dbReference>
<dbReference type="EC" id="5.6.2.3" evidence="1"/>
<dbReference type="InterPro" id="IPR051055">
    <property type="entry name" value="PIF1_helicase"/>
</dbReference>
<keyword evidence="1" id="KW-0067">ATP-binding</keyword>
<dbReference type="GO" id="GO:0006310">
    <property type="term" value="P:DNA recombination"/>
    <property type="evidence" value="ECO:0007669"/>
    <property type="project" value="UniProtKB-KW"/>
</dbReference>
<keyword evidence="1" id="KW-0233">DNA recombination</keyword>
<reference evidence="3" key="1">
    <citation type="submission" date="2022-12" db="EMBL/GenBank/DDBJ databases">
        <authorList>
            <person name="Petersen C."/>
        </authorList>
    </citation>
    <scope>NUCLEOTIDE SEQUENCE</scope>
    <source>
        <strain evidence="3">IBT 3081</strain>
    </source>
</reference>
<keyword evidence="1" id="KW-0234">DNA repair</keyword>
<dbReference type="Gene3D" id="3.40.50.300">
    <property type="entry name" value="P-loop containing nucleotide triphosphate hydrolases"/>
    <property type="match status" value="1"/>
</dbReference>